<protein>
    <recommendedName>
        <fullName evidence="7">Major facilitator superfamily (MFS) profile domain-containing protein</fullName>
    </recommendedName>
</protein>
<dbReference type="GO" id="GO:0005886">
    <property type="term" value="C:plasma membrane"/>
    <property type="evidence" value="ECO:0007669"/>
    <property type="project" value="TreeGrafter"/>
</dbReference>
<evidence type="ECO:0000313" key="9">
    <source>
        <dbReference type="Proteomes" id="UP001152300"/>
    </source>
</evidence>
<evidence type="ECO:0000256" key="4">
    <source>
        <dbReference type="ARBA" id="ARBA00023136"/>
    </source>
</evidence>
<feature type="transmembrane region" description="Helical" evidence="6">
    <location>
        <begin position="344"/>
        <end position="364"/>
    </location>
</feature>
<dbReference type="PROSITE" id="PS50850">
    <property type="entry name" value="MFS"/>
    <property type="match status" value="1"/>
</dbReference>
<feature type="compositionally biased region" description="Basic and acidic residues" evidence="5">
    <location>
        <begin position="1"/>
        <end position="13"/>
    </location>
</feature>
<evidence type="ECO:0000256" key="5">
    <source>
        <dbReference type="SAM" id="MobiDB-lite"/>
    </source>
</evidence>
<reference evidence="8" key="1">
    <citation type="submission" date="2022-11" db="EMBL/GenBank/DDBJ databases">
        <title>Genome Resource of Sclerotinia nivalis Strain SnTB1, a Plant Pathogen Isolated from American Ginseng.</title>
        <authorList>
            <person name="Fan S."/>
        </authorList>
    </citation>
    <scope>NUCLEOTIDE SEQUENCE</scope>
    <source>
        <strain evidence="8">SnTB1</strain>
    </source>
</reference>
<comment type="caution">
    <text evidence="8">The sequence shown here is derived from an EMBL/GenBank/DDBJ whole genome shotgun (WGS) entry which is preliminary data.</text>
</comment>
<dbReference type="CDD" id="cd17502">
    <property type="entry name" value="MFS_Azr1_MDR_like"/>
    <property type="match status" value="1"/>
</dbReference>
<feature type="transmembrane region" description="Helical" evidence="6">
    <location>
        <begin position="77"/>
        <end position="103"/>
    </location>
</feature>
<dbReference type="Gene3D" id="1.20.1250.20">
    <property type="entry name" value="MFS general substrate transporter like domains"/>
    <property type="match status" value="2"/>
</dbReference>
<feature type="transmembrane region" description="Helical" evidence="6">
    <location>
        <begin position="200"/>
        <end position="217"/>
    </location>
</feature>
<feature type="transmembrane region" description="Helical" evidence="6">
    <location>
        <begin position="547"/>
        <end position="565"/>
    </location>
</feature>
<dbReference type="PANTHER" id="PTHR23501:SF198">
    <property type="entry name" value="AZOLE RESISTANCE PROTEIN 1-RELATED"/>
    <property type="match status" value="1"/>
</dbReference>
<proteinExistence type="predicted"/>
<feature type="transmembrane region" description="Helical" evidence="6">
    <location>
        <begin position="170"/>
        <end position="193"/>
    </location>
</feature>
<dbReference type="Proteomes" id="UP001152300">
    <property type="component" value="Unassembled WGS sequence"/>
</dbReference>
<dbReference type="OrthoDB" id="10021397at2759"/>
<organism evidence="8 9">
    <name type="scientific">Sclerotinia nivalis</name>
    <dbReference type="NCBI Taxonomy" id="352851"/>
    <lineage>
        <taxon>Eukaryota</taxon>
        <taxon>Fungi</taxon>
        <taxon>Dikarya</taxon>
        <taxon>Ascomycota</taxon>
        <taxon>Pezizomycotina</taxon>
        <taxon>Leotiomycetes</taxon>
        <taxon>Helotiales</taxon>
        <taxon>Sclerotiniaceae</taxon>
        <taxon>Sclerotinia</taxon>
    </lineage>
</organism>
<dbReference type="InterPro" id="IPR011701">
    <property type="entry name" value="MFS"/>
</dbReference>
<dbReference type="Pfam" id="PF07690">
    <property type="entry name" value="MFS_1"/>
    <property type="match status" value="1"/>
</dbReference>
<dbReference type="GO" id="GO:0022857">
    <property type="term" value="F:transmembrane transporter activity"/>
    <property type="evidence" value="ECO:0007669"/>
    <property type="project" value="InterPro"/>
</dbReference>
<keyword evidence="3 6" id="KW-1133">Transmembrane helix</keyword>
<dbReference type="InterPro" id="IPR020846">
    <property type="entry name" value="MFS_dom"/>
</dbReference>
<evidence type="ECO:0000256" key="6">
    <source>
        <dbReference type="SAM" id="Phobius"/>
    </source>
</evidence>
<evidence type="ECO:0000256" key="3">
    <source>
        <dbReference type="ARBA" id="ARBA00022989"/>
    </source>
</evidence>
<accession>A0A9X0AEM2</accession>
<feature type="domain" description="Major facilitator superfamily (MFS) profile" evidence="7">
    <location>
        <begin position="80"/>
        <end position="570"/>
    </location>
</feature>
<feature type="region of interest" description="Disordered" evidence="5">
    <location>
        <begin position="1"/>
        <end position="23"/>
    </location>
</feature>
<sequence>MEGRGKSSDHSKSLGDGGGSLDRTTSIVEVYEISNEPTQLTSARLSSELPNIIPEGVQDVEAAVVPSEGKRPEGTKLMILTIALMLSVFVMSLDKSIIATAIPNISTEFKSIDDIGWYTSAYLLPLMALQPTFGKIYTYFDMKIVFLCALVGFEVGSITCATARSSPIFILGRAVAGSSAAAIQGGGMIIIALSIPLHKVPLFLGTLTSMTAVAGLTGPPLGGLFTDIERLSWRFCFWINLPFGGIAALMFLWGFRAPVQKPSTLTFKEKLIQLDIIGTVLFLSSMVSLFLALQWGGTNYLWSKPKVWGLILSFGLLLSAFIILQLHLGDMATIPVRIFRNRSLTLSLLASALLYLGTTVHTFYLPFYFQSTTGTSAAGSGLRMLPYTVTLSVSQLVVGSAVASIGLYLPFMWSGAAIFTIGAGLLTSFEVNTVLAHPIGYQILAGYGFGSSMQLCATAVRASVLDKKDVPISSALTIFAPFFGGSLAAALAQNIFRVELIHSLQDSVVAFDTNAIVAAGATDGVNMVPIALRGVVREAYNIAVSKTFLIAVASGGLAFLCTLGIEWKNIKKPAKVATPERERSNEICEGTELREKNV</sequence>
<feature type="transmembrane region" description="Helical" evidence="6">
    <location>
        <begin position="276"/>
        <end position="295"/>
    </location>
</feature>
<gene>
    <name evidence="8" type="ORF">OCU04_010390</name>
</gene>
<dbReference type="EMBL" id="JAPEIS010000012">
    <property type="protein sequence ID" value="KAJ8061327.1"/>
    <property type="molecule type" value="Genomic_DNA"/>
</dbReference>
<feature type="transmembrane region" description="Helical" evidence="6">
    <location>
        <begin position="237"/>
        <end position="255"/>
    </location>
</feature>
<evidence type="ECO:0000256" key="2">
    <source>
        <dbReference type="ARBA" id="ARBA00022692"/>
    </source>
</evidence>
<comment type="subcellular location">
    <subcellularLocation>
        <location evidence="1">Membrane</location>
        <topology evidence="1">Multi-pass membrane protein</topology>
    </subcellularLocation>
</comment>
<feature type="transmembrane region" description="Helical" evidence="6">
    <location>
        <begin position="441"/>
        <end position="460"/>
    </location>
</feature>
<keyword evidence="9" id="KW-1185">Reference proteome</keyword>
<dbReference type="PANTHER" id="PTHR23501">
    <property type="entry name" value="MAJOR FACILITATOR SUPERFAMILY"/>
    <property type="match status" value="1"/>
</dbReference>
<evidence type="ECO:0000256" key="1">
    <source>
        <dbReference type="ARBA" id="ARBA00004141"/>
    </source>
</evidence>
<evidence type="ECO:0000313" key="8">
    <source>
        <dbReference type="EMBL" id="KAJ8061327.1"/>
    </source>
</evidence>
<feature type="transmembrane region" description="Helical" evidence="6">
    <location>
        <begin position="472"/>
        <end position="496"/>
    </location>
</feature>
<evidence type="ECO:0000259" key="7">
    <source>
        <dbReference type="PROSITE" id="PS50850"/>
    </source>
</evidence>
<keyword evidence="2 6" id="KW-0812">Transmembrane</keyword>
<dbReference type="SUPFAM" id="SSF103473">
    <property type="entry name" value="MFS general substrate transporter"/>
    <property type="match status" value="1"/>
</dbReference>
<feature type="transmembrane region" description="Helical" evidence="6">
    <location>
        <begin position="307"/>
        <end position="324"/>
    </location>
</feature>
<feature type="transmembrane region" description="Helical" evidence="6">
    <location>
        <begin position="416"/>
        <end position="435"/>
    </location>
</feature>
<keyword evidence="4 6" id="KW-0472">Membrane</keyword>
<dbReference type="AlphaFoldDB" id="A0A9X0AEM2"/>
<dbReference type="InterPro" id="IPR036259">
    <property type="entry name" value="MFS_trans_sf"/>
</dbReference>
<name>A0A9X0AEM2_9HELO</name>
<feature type="transmembrane region" description="Helical" evidence="6">
    <location>
        <begin position="144"/>
        <end position="164"/>
    </location>
</feature>